<reference evidence="3" key="1">
    <citation type="submission" date="2021-02" db="EMBL/GenBank/DDBJ databases">
        <authorList>
            <person name="Dougan E. K."/>
            <person name="Rhodes N."/>
            <person name="Thang M."/>
            <person name="Chan C."/>
        </authorList>
    </citation>
    <scope>NUCLEOTIDE SEQUENCE</scope>
</reference>
<comment type="caution">
    <text evidence="3">The sequence shown here is derived from an EMBL/GenBank/DDBJ whole genome shotgun (WGS) entry which is preliminary data.</text>
</comment>
<feature type="region of interest" description="Disordered" evidence="1">
    <location>
        <begin position="246"/>
        <end position="267"/>
    </location>
</feature>
<feature type="transmembrane region" description="Helical" evidence="2">
    <location>
        <begin position="101"/>
        <end position="126"/>
    </location>
</feature>
<feature type="transmembrane region" description="Helical" evidence="2">
    <location>
        <begin position="60"/>
        <end position="80"/>
    </location>
</feature>
<gene>
    <name evidence="3" type="ORF">SPIL2461_LOCUS12482</name>
</gene>
<feature type="compositionally biased region" description="Basic and acidic residues" evidence="1">
    <location>
        <begin position="249"/>
        <end position="261"/>
    </location>
</feature>
<feature type="transmembrane region" description="Helical" evidence="2">
    <location>
        <begin position="138"/>
        <end position="157"/>
    </location>
</feature>
<name>A0A812SMI8_SYMPI</name>
<feature type="transmembrane region" description="Helical" evidence="2">
    <location>
        <begin position="15"/>
        <end position="35"/>
    </location>
</feature>
<dbReference type="Proteomes" id="UP000649617">
    <property type="component" value="Unassembled WGS sequence"/>
</dbReference>
<sequence>MVFRASVQYVLEKPLFLMGCNILLGLVVPIAARLAGNNDPYDNQISHVFGQGSICVAMDFPGWMEAATTMFFFTGLLHSYGMIKIYQHCKREWEGENSKKFLLAFVAFEIFCVNCFWLVGLFSPVLDHSIDTVYAHSIPYVALQMCFFFWVIFLIAFVRPTGVGKIRAVSWYCFSGGYLALQIFVLVLIFWTFAELSQPGVAMAGADRYKGPMARGASWIPLSEPLGLLCRLGCFFLHPLRLAAPQQEPEAKKPEPTKVEAFEAQEP</sequence>
<proteinExistence type="predicted"/>
<evidence type="ECO:0000256" key="2">
    <source>
        <dbReference type="SAM" id="Phobius"/>
    </source>
</evidence>
<dbReference type="EMBL" id="CAJNIZ010025769">
    <property type="protein sequence ID" value="CAE7486516.1"/>
    <property type="molecule type" value="Genomic_DNA"/>
</dbReference>
<evidence type="ECO:0000313" key="4">
    <source>
        <dbReference type="Proteomes" id="UP000649617"/>
    </source>
</evidence>
<organism evidence="3 4">
    <name type="scientific">Symbiodinium pilosum</name>
    <name type="common">Dinoflagellate</name>
    <dbReference type="NCBI Taxonomy" id="2952"/>
    <lineage>
        <taxon>Eukaryota</taxon>
        <taxon>Sar</taxon>
        <taxon>Alveolata</taxon>
        <taxon>Dinophyceae</taxon>
        <taxon>Suessiales</taxon>
        <taxon>Symbiodiniaceae</taxon>
        <taxon>Symbiodinium</taxon>
    </lineage>
</organism>
<dbReference type="AlphaFoldDB" id="A0A812SMI8"/>
<keyword evidence="2" id="KW-1133">Transmembrane helix</keyword>
<keyword evidence="2" id="KW-0472">Membrane</keyword>
<keyword evidence="4" id="KW-1185">Reference proteome</keyword>
<dbReference type="OrthoDB" id="430001at2759"/>
<evidence type="ECO:0000256" key="1">
    <source>
        <dbReference type="SAM" id="MobiDB-lite"/>
    </source>
</evidence>
<accession>A0A812SMI8</accession>
<protein>
    <submittedName>
        <fullName evidence="3">Uncharacterized protein</fullName>
    </submittedName>
</protein>
<evidence type="ECO:0000313" key="3">
    <source>
        <dbReference type="EMBL" id="CAE7486516.1"/>
    </source>
</evidence>
<feature type="transmembrane region" description="Helical" evidence="2">
    <location>
        <begin position="169"/>
        <end position="193"/>
    </location>
</feature>
<keyword evidence="2" id="KW-0812">Transmembrane</keyword>